<dbReference type="EMBL" id="MU855791">
    <property type="protein sequence ID" value="KAK3899400.1"/>
    <property type="molecule type" value="Genomic_DNA"/>
</dbReference>
<reference evidence="1" key="2">
    <citation type="submission" date="2023-05" db="EMBL/GenBank/DDBJ databases">
        <authorList>
            <consortium name="Lawrence Berkeley National Laboratory"/>
            <person name="Steindorff A."/>
            <person name="Hensen N."/>
            <person name="Bonometti L."/>
            <person name="Westerberg I."/>
            <person name="Brannstrom I.O."/>
            <person name="Guillou S."/>
            <person name="Cros-Aarteil S."/>
            <person name="Calhoun S."/>
            <person name="Haridas S."/>
            <person name="Kuo A."/>
            <person name="Mondo S."/>
            <person name="Pangilinan J."/>
            <person name="Riley R."/>
            <person name="Labutti K."/>
            <person name="Andreopoulos B."/>
            <person name="Lipzen A."/>
            <person name="Chen C."/>
            <person name="Yanf M."/>
            <person name="Daum C."/>
            <person name="Ng V."/>
            <person name="Clum A."/>
            <person name="Ohm R."/>
            <person name="Martin F."/>
            <person name="Silar P."/>
            <person name="Natvig D."/>
            <person name="Lalanne C."/>
            <person name="Gautier V."/>
            <person name="Ament-Velasquez S.L."/>
            <person name="Kruys A."/>
            <person name="Hutchinson M.I."/>
            <person name="Powell A.J."/>
            <person name="Barry K."/>
            <person name="Miller A.N."/>
            <person name="Grigoriev I.V."/>
            <person name="Debuchy R."/>
            <person name="Gladieux P."/>
            <person name="Thoren M.H."/>
            <person name="Johannesson H."/>
        </authorList>
    </citation>
    <scope>NUCLEOTIDE SEQUENCE</scope>
    <source>
        <strain evidence="1">CBS 103.79</strain>
    </source>
</reference>
<organism evidence="1 2">
    <name type="scientific">Staphylotrichum tortipilum</name>
    <dbReference type="NCBI Taxonomy" id="2831512"/>
    <lineage>
        <taxon>Eukaryota</taxon>
        <taxon>Fungi</taxon>
        <taxon>Dikarya</taxon>
        <taxon>Ascomycota</taxon>
        <taxon>Pezizomycotina</taxon>
        <taxon>Sordariomycetes</taxon>
        <taxon>Sordariomycetidae</taxon>
        <taxon>Sordariales</taxon>
        <taxon>Chaetomiaceae</taxon>
        <taxon>Staphylotrichum</taxon>
    </lineage>
</organism>
<dbReference type="AlphaFoldDB" id="A0AAN6MEN2"/>
<gene>
    <name evidence="1" type="ORF">C8A05DRAFT_18158</name>
</gene>
<proteinExistence type="predicted"/>
<evidence type="ECO:0008006" key="3">
    <source>
        <dbReference type="Google" id="ProtNLM"/>
    </source>
</evidence>
<reference evidence="1" key="1">
    <citation type="journal article" date="2023" name="Mol. Phylogenet. Evol.">
        <title>Genome-scale phylogeny and comparative genomics of the fungal order Sordariales.</title>
        <authorList>
            <person name="Hensen N."/>
            <person name="Bonometti L."/>
            <person name="Westerberg I."/>
            <person name="Brannstrom I.O."/>
            <person name="Guillou S."/>
            <person name="Cros-Aarteil S."/>
            <person name="Calhoun S."/>
            <person name="Haridas S."/>
            <person name="Kuo A."/>
            <person name="Mondo S."/>
            <person name="Pangilinan J."/>
            <person name="Riley R."/>
            <person name="LaButti K."/>
            <person name="Andreopoulos B."/>
            <person name="Lipzen A."/>
            <person name="Chen C."/>
            <person name="Yan M."/>
            <person name="Daum C."/>
            <person name="Ng V."/>
            <person name="Clum A."/>
            <person name="Steindorff A."/>
            <person name="Ohm R.A."/>
            <person name="Martin F."/>
            <person name="Silar P."/>
            <person name="Natvig D.O."/>
            <person name="Lalanne C."/>
            <person name="Gautier V."/>
            <person name="Ament-Velasquez S.L."/>
            <person name="Kruys A."/>
            <person name="Hutchinson M.I."/>
            <person name="Powell A.J."/>
            <person name="Barry K."/>
            <person name="Miller A.N."/>
            <person name="Grigoriev I.V."/>
            <person name="Debuchy R."/>
            <person name="Gladieux P."/>
            <person name="Hiltunen Thoren M."/>
            <person name="Johannesson H."/>
        </authorList>
    </citation>
    <scope>NUCLEOTIDE SEQUENCE</scope>
    <source>
        <strain evidence="1">CBS 103.79</strain>
    </source>
</reference>
<protein>
    <recommendedName>
        <fullName evidence="3">F-box domain-containing protein</fullName>
    </recommendedName>
</protein>
<evidence type="ECO:0000313" key="1">
    <source>
        <dbReference type="EMBL" id="KAK3899400.1"/>
    </source>
</evidence>
<accession>A0AAN6MEN2</accession>
<sequence>MPFSLSLSRLVPRRQQRQRNALAAQPAQPLSSLFLQLPTDVVSYLCLEHLQPSSAVALSLACKSLFALIFPTAKFTLTRPERLELQLLLERDPASNSWYCDTCCFLHPILSKGPTRGARPRESCPDQRALLLSGSGFALTYQAVRLAMNRHFLGAPHGLPLDNFNLRLTAAGQLRWKEEWSARIIRDELFLSCRRTLSAPPWQDESLRYAMNLADPAYQLCTHFTTSAWALSAPNALTRGSPRPGQIFVPCRDYVESCRQCLSDFVTTVEQRARTRWFIGREKYWFFAVTSYHSLGSGQSPSDEKWKALVGKWSSTYNPWRDMDVYPRASVQEMWHEADAAYWVGGGQEADG</sequence>
<comment type="caution">
    <text evidence="1">The sequence shown here is derived from an EMBL/GenBank/DDBJ whole genome shotgun (WGS) entry which is preliminary data.</text>
</comment>
<name>A0AAN6MEN2_9PEZI</name>
<keyword evidence="2" id="KW-1185">Reference proteome</keyword>
<dbReference type="Proteomes" id="UP001303889">
    <property type="component" value="Unassembled WGS sequence"/>
</dbReference>
<evidence type="ECO:0000313" key="2">
    <source>
        <dbReference type="Proteomes" id="UP001303889"/>
    </source>
</evidence>